<sequence length="276" mass="32062">MDVTTNSMQELLDVDNSFVLSTNQVTASVYKKSKSFIINPQGIKWNFSLLSIYLNELQDYFMDVDNSCRIQTNTNGEQYFFMKFYSIERKEESIIINIKKNSLLNLVKASKNYIDSWDDIKLDESHVQKQLMIKLNKPSSNSLINISSFYYYTKSSFSQAPISFICSFNHMKISNYSKDTVNIIDFYGFYIKHEKYDSMSLNDLLKSFEGYLHLTLTENNKINKILDKCYIKDQKNYILKGTYISPLACNLIHSINTAGIMLDTTWTVLNMVVLNS</sequence>
<proteinExistence type="predicted"/>
<accession>A0ABR2KFD7</accession>
<dbReference type="EMBL" id="JAPFFF010000005">
    <property type="protein sequence ID" value="KAK8889825.1"/>
    <property type="molecule type" value="Genomic_DNA"/>
</dbReference>
<dbReference type="Proteomes" id="UP001470230">
    <property type="component" value="Unassembled WGS sequence"/>
</dbReference>
<evidence type="ECO:0000313" key="2">
    <source>
        <dbReference type="Proteomes" id="UP001470230"/>
    </source>
</evidence>
<keyword evidence="2" id="KW-1185">Reference proteome</keyword>
<gene>
    <name evidence="1" type="ORF">M9Y10_034579</name>
</gene>
<protein>
    <submittedName>
        <fullName evidence="1">Uncharacterized protein</fullName>
    </submittedName>
</protein>
<organism evidence="1 2">
    <name type="scientific">Tritrichomonas musculus</name>
    <dbReference type="NCBI Taxonomy" id="1915356"/>
    <lineage>
        <taxon>Eukaryota</taxon>
        <taxon>Metamonada</taxon>
        <taxon>Parabasalia</taxon>
        <taxon>Tritrichomonadida</taxon>
        <taxon>Tritrichomonadidae</taxon>
        <taxon>Tritrichomonas</taxon>
    </lineage>
</organism>
<reference evidence="1 2" key="1">
    <citation type="submission" date="2024-04" db="EMBL/GenBank/DDBJ databases">
        <title>Tritrichomonas musculus Genome.</title>
        <authorList>
            <person name="Alves-Ferreira E."/>
            <person name="Grigg M."/>
            <person name="Lorenzi H."/>
            <person name="Galac M."/>
        </authorList>
    </citation>
    <scope>NUCLEOTIDE SEQUENCE [LARGE SCALE GENOMIC DNA]</scope>
    <source>
        <strain evidence="1 2">EAF2021</strain>
    </source>
</reference>
<name>A0ABR2KFD7_9EUKA</name>
<comment type="caution">
    <text evidence="1">The sequence shown here is derived from an EMBL/GenBank/DDBJ whole genome shotgun (WGS) entry which is preliminary data.</text>
</comment>
<evidence type="ECO:0000313" key="1">
    <source>
        <dbReference type="EMBL" id="KAK8889825.1"/>
    </source>
</evidence>